<feature type="non-terminal residue" evidence="2">
    <location>
        <position position="1"/>
    </location>
</feature>
<evidence type="ECO:0000313" key="2">
    <source>
        <dbReference type="EMBL" id="CAL4141035.1"/>
    </source>
</evidence>
<feature type="region of interest" description="Disordered" evidence="1">
    <location>
        <begin position="39"/>
        <end position="127"/>
    </location>
</feature>
<feature type="non-terminal residue" evidence="2">
    <location>
        <position position="400"/>
    </location>
</feature>
<dbReference type="EMBL" id="CAXKWB010032375">
    <property type="protein sequence ID" value="CAL4141035.1"/>
    <property type="molecule type" value="Genomic_DNA"/>
</dbReference>
<sequence length="400" mass="45065">GVLFLSCGSALGNPTWRRGSVVHDGDFLRLLDPRTTPASTRITEDLSSHSEKSRNSGLRRSSFRNTARITSQHGESNVSNLRRTSPSSRESEKLNNLPDEQSVSRGERRDTAQPEGSTRTSSQLRTSRVLVQPQGLAVTPRRSSEYVDRNHTQMRNMYLSPNTSRSHTRGDQRIRTEPILQARKIRYSSNRTHVNTENDHLRLYLTHLKNSNKNSELPVNPYRARNSSYLYERAHKPSTNNGLNQVKNKTQIKQPEYNERGTKTNRHINKASPDLTIVEKAVVHDVPIVLTKSKTQSSFSRHRSFPPMSLSHTRQSPPPGVISLDLPESVRLRLEELRRKLFARRLSPAGAGANKIHKLRGVITENSNRRVPHTSTNISSTMIQSTTTPSTITPPNTASS</sequence>
<protein>
    <submittedName>
        <fullName evidence="2">Uncharacterized protein</fullName>
    </submittedName>
</protein>
<feature type="compositionally biased region" description="Basic and acidic residues" evidence="1">
    <location>
        <begin position="42"/>
        <end position="54"/>
    </location>
</feature>
<feature type="compositionally biased region" description="Polar residues" evidence="1">
    <location>
        <begin position="55"/>
        <end position="88"/>
    </location>
</feature>
<feature type="compositionally biased region" description="Low complexity" evidence="1">
    <location>
        <begin position="117"/>
        <end position="127"/>
    </location>
</feature>
<proteinExistence type="predicted"/>
<gene>
    <name evidence="2" type="ORF">MNOR_LOCUS28785</name>
</gene>
<organism evidence="2 3">
    <name type="scientific">Meganyctiphanes norvegica</name>
    <name type="common">Northern krill</name>
    <name type="synonym">Thysanopoda norvegica</name>
    <dbReference type="NCBI Taxonomy" id="48144"/>
    <lineage>
        <taxon>Eukaryota</taxon>
        <taxon>Metazoa</taxon>
        <taxon>Ecdysozoa</taxon>
        <taxon>Arthropoda</taxon>
        <taxon>Crustacea</taxon>
        <taxon>Multicrustacea</taxon>
        <taxon>Malacostraca</taxon>
        <taxon>Eumalacostraca</taxon>
        <taxon>Eucarida</taxon>
        <taxon>Euphausiacea</taxon>
        <taxon>Euphausiidae</taxon>
        <taxon>Meganyctiphanes</taxon>
    </lineage>
</organism>
<evidence type="ECO:0000313" key="3">
    <source>
        <dbReference type="Proteomes" id="UP001497623"/>
    </source>
</evidence>
<feature type="compositionally biased region" description="Low complexity" evidence="1">
    <location>
        <begin position="374"/>
        <end position="400"/>
    </location>
</feature>
<comment type="caution">
    <text evidence="2">The sequence shown here is derived from an EMBL/GenBank/DDBJ whole genome shotgun (WGS) entry which is preliminary data.</text>
</comment>
<accession>A0AAV2RVB6</accession>
<name>A0AAV2RVB6_MEGNR</name>
<dbReference type="Proteomes" id="UP001497623">
    <property type="component" value="Unassembled WGS sequence"/>
</dbReference>
<reference evidence="2 3" key="1">
    <citation type="submission" date="2024-05" db="EMBL/GenBank/DDBJ databases">
        <authorList>
            <person name="Wallberg A."/>
        </authorList>
    </citation>
    <scope>NUCLEOTIDE SEQUENCE [LARGE SCALE GENOMIC DNA]</scope>
</reference>
<feature type="region of interest" description="Disordered" evidence="1">
    <location>
        <begin position="367"/>
        <end position="400"/>
    </location>
</feature>
<feature type="region of interest" description="Disordered" evidence="1">
    <location>
        <begin position="299"/>
        <end position="322"/>
    </location>
</feature>
<evidence type="ECO:0000256" key="1">
    <source>
        <dbReference type="SAM" id="MobiDB-lite"/>
    </source>
</evidence>
<dbReference type="AlphaFoldDB" id="A0AAV2RVB6"/>
<keyword evidence="3" id="KW-1185">Reference proteome</keyword>